<sequence>PACPSSETTRRKKHNTPLCLSTQHTSWTHDNITSPLSLPHPHTLHTPLPQIMTTYFNCTFFCLPQNQQDPEDGNAFDLTWKDYIPCVAPAACLTCLPSTRKQAAALLNANAASPHSIEDYLDDDHVEFEALLNGPGANPDEEDAFTSFLTGNPFGKRGKKARDRQRRAIMPAPSIEGEEAPFEIFPEEDEEQDAEFLPDEHIYRFTQGLIQQPTDDELLAEERAAELEEEAEIQRKRRAAKEIAKAKGLIRDDLDTDPYGHEGYNEYDGEIEQELQDHPSHTPIIIELPPDAPEIPDPAIYRYEPVKSMSTTLPLPNPPRSSRSSRSASRSASRSTSRSASRTRPPTPLPGPIVAQLNETAPTNVVPYAILEAEPVEMLAPPPKPSRNHSTSTSNTAAPVAQTLPPPTTNVLLTEKLEDLTEKLAYIKKTMMGINFDDEGSEDGRDDSSPLPSKGREAKRVSVGRPRSMSLSMWDWSAQRGSATAAGKKVAGEAMRSSVDLDSIANNVLNENESPPVSRRHSSSTPTNSRTQRKPTYDPSRHLGQAFAQSSSDSPFFGDESPFAGADDQDDDQAFPVDLAKVAHFLQENVVSSSVHMFNRAVSVAKTQGQELQKSTARIERAFAEAAAVVTGTGDAIFRTSVGSASGSQQNGVTEGGRTSRAGSLGAPPASPKGDWIFSSTVGV</sequence>
<evidence type="ECO:0000256" key="2">
    <source>
        <dbReference type="SAM" id="MobiDB-lite"/>
    </source>
</evidence>
<feature type="coiled-coil region" evidence="1">
    <location>
        <begin position="217"/>
        <end position="244"/>
    </location>
</feature>
<feature type="region of interest" description="Disordered" evidence="2">
    <location>
        <begin position="309"/>
        <end position="358"/>
    </location>
</feature>
<feature type="compositionally biased region" description="Polar residues" evidence="2">
    <location>
        <begin position="388"/>
        <end position="397"/>
    </location>
</feature>
<organism evidence="3 4">
    <name type="scientific">Jimgerdemannia flammicorona</name>
    <dbReference type="NCBI Taxonomy" id="994334"/>
    <lineage>
        <taxon>Eukaryota</taxon>
        <taxon>Fungi</taxon>
        <taxon>Fungi incertae sedis</taxon>
        <taxon>Mucoromycota</taxon>
        <taxon>Mucoromycotina</taxon>
        <taxon>Endogonomycetes</taxon>
        <taxon>Endogonales</taxon>
        <taxon>Endogonaceae</taxon>
        <taxon>Jimgerdemannia</taxon>
    </lineage>
</organism>
<comment type="caution">
    <text evidence="3">The sequence shown here is derived from an EMBL/GenBank/DDBJ whole genome shotgun (WGS) entry which is preliminary data.</text>
</comment>
<feature type="region of interest" description="Disordered" evidence="2">
    <location>
        <begin position="641"/>
        <end position="674"/>
    </location>
</feature>
<keyword evidence="1" id="KW-0175">Coiled coil</keyword>
<dbReference type="AlphaFoldDB" id="A0A433Q2S5"/>
<dbReference type="EMBL" id="RBNJ01017619">
    <property type="protein sequence ID" value="RUS24032.1"/>
    <property type="molecule type" value="Genomic_DNA"/>
</dbReference>
<reference evidence="3 4" key="1">
    <citation type="journal article" date="2018" name="New Phytol.">
        <title>Phylogenomics of Endogonaceae and evolution of mycorrhizas within Mucoromycota.</title>
        <authorList>
            <person name="Chang Y."/>
            <person name="Desiro A."/>
            <person name="Na H."/>
            <person name="Sandor L."/>
            <person name="Lipzen A."/>
            <person name="Clum A."/>
            <person name="Barry K."/>
            <person name="Grigoriev I.V."/>
            <person name="Martin F.M."/>
            <person name="Stajich J.E."/>
            <person name="Smith M.E."/>
            <person name="Bonito G."/>
            <person name="Spatafora J.W."/>
        </authorList>
    </citation>
    <scope>NUCLEOTIDE SEQUENCE [LARGE SCALE GENOMIC DNA]</scope>
    <source>
        <strain evidence="3 4">AD002</strain>
    </source>
</reference>
<accession>A0A433Q2S5</accession>
<feature type="compositionally biased region" description="Basic and acidic residues" evidence="2">
    <location>
        <begin position="442"/>
        <end position="460"/>
    </location>
</feature>
<feature type="non-terminal residue" evidence="3">
    <location>
        <position position="1"/>
    </location>
</feature>
<evidence type="ECO:0000256" key="1">
    <source>
        <dbReference type="SAM" id="Coils"/>
    </source>
</evidence>
<feature type="compositionally biased region" description="Polar residues" evidence="2">
    <location>
        <begin position="641"/>
        <end position="653"/>
    </location>
</feature>
<evidence type="ECO:0000313" key="4">
    <source>
        <dbReference type="Proteomes" id="UP000274822"/>
    </source>
</evidence>
<protein>
    <submittedName>
        <fullName evidence="3">Uncharacterized protein</fullName>
    </submittedName>
</protein>
<feature type="region of interest" description="Disordered" evidence="2">
    <location>
        <begin position="509"/>
        <end position="572"/>
    </location>
</feature>
<dbReference type="Proteomes" id="UP000274822">
    <property type="component" value="Unassembled WGS sequence"/>
</dbReference>
<name>A0A433Q2S5_9FUNG</name>
<feature type="region of interest" description="Disordered" evidence="2">
    <location>
        <begin position="435"/>
        <end position="468"/>
    </location>
</feature>
<proteinExistence type="predicted"/>
<keyword evidence="4" id="KW-1185">Reference proteome</keyword>
<feature type="compositionally biased region" description="Low complexity" evidence="2">
    <location>
        <begin position="310"/>
        <end position="344"/>
    </location>
</feature>
<gene>
    <name evidence="3" type="ORF">BC938DRAFT_474230</name>
</gene>
<feature type="region of interest" description="Disordered" evidence="2">
    <location>
        <begin position="378"/>
        <end position="407"/>
    </location>
</feature>
<evidence type="ECO:0000313" key="3">
    <source>
        <dbReference type="EMBL" id="RUS24032.1"/>
    </source>
</evidence>